<dbReference type="EMBL" id="BGPR01017929">
    <property type="protein sequence ID" value="GBN77726.1"/>
    <property type="molecule type" value="Genomic_DNA"/>
</dbReference>
<comment type="caution">
    <text evidence="2">The sequence shown here is derived from an EMBL/GenBank/DDBJ whole genome shotgun (WGS) entry which is preliminary data.</text>
</comment>
<name>A0A4Y2RQU0_ARAVE</name>
<evidence type="ECO:0000313" key="3">
    <source>
        <dbReference type="Proteomes" id="UP000499080"/>
    </source>
</evidence>
<sequence>MDVLRPRTAKFAAKRCLVFEIVPSGQRENKKRLYSLRWKRRSYRFRWQHLWIKIREVTFWHLAARMELRTLRRIC</sequence>
<organism evidence="2 3">
    <name type="scientific">Araneus ventricosus</name>
    <name type="common">Orbweaver spider</name>
    <name type="synonym">Epeira ventricosa</name>
    <dbReference type="NCBI Taxonomy" id="182803"/>
    <lineage>
        <taxon>Eukaryota</taxon>
        <taxon>Metazoa</taxon>
        <taxon>Ecdysozoa</taxon>
        <taxon>Arthropoda</taxon>
        <taxon>Chelicerata</taxon>
        <taxon>Arachnida</taxon>
        <taxon>Araneae</taxon>
        <taxon>Araneomorphae</taxon>
        <taxon>Entelegynae</taxon>
        <taxon>Araneoidea</taxon>
        <taxon>Araneidae</taxon>
        <taxon>Araneus</taxon>
    </lineage>
</organism>
<evidence type="ECO:0000313" key="2">
    <source>
        <dbReference type="EMBL" id="GBN77726.1"/>
    </source>
</evidence>
<protein>
    <submittedName>
        <fullName evidence="2">Uncharacterized protein</fullName>
    </submittedName>
</protein>
<gene>
    <name evidence="2" type="ORF">AVEN_192640_1</name>
    <name evidence="1" type="ORF">AVEN_3370_1</name>
</gene>
<dbReference type="EMBL" id="BGPR01016834">
    <property type="protein sequence ID" value="GBN74281.1"/>
    <property type="molecule type" value="Genomic_DNA"/>
</dbReference>
<keyword evidence="3" id="KW-1185">Reference proteome</keyword>
<accession>A0A4Y2RQU0</accession>
<evidence type="ECO:0000313" key="1">
    <source>
        <dbReference type="EMBL" id="GBN74281.1"/>
    </source>
</evidence>
<proteinExistence type="predicted"/>
<dbReference type="AlphaFoldDB" id="A0A4Y2RQU0"/>
<reference evidence="2 3" key="1">
    <citation type="journal article" date="2019" name="Sci. Rep.">
        <title>Orb-weaving spider Araneus ventricosus genome elucidates the spidroin gene catalogue.</title>
        <authorList>
            <person name="Kono N."/>
            <person name="Nakamura H."/>
            <person name="Ohtoshi R."/>
            <person name="Moran D.A.P."/>
            <person name="Shinohara A."/>
            <person name="Yoshida Y."/>
            <person name="Fujiwara M."/>
            <person name="Mori M."/>
            <person name="Tomita M."/>
            <person name="Arakawa K."/>
        </authorList>
    </citation>
    <scope>NUCLEOTIDE SEQUENCE [LARGE SCALE GENOMIC DNA]</scope>
</reference>
<dbReference type="Proteomes" id="UP000499080">
    <property type="component" value="Unassembled WGS sequence"/>
</dbReference>